<evidence type="ECO:0000313" key="7">
    <source>
        <dbReference type="EMBL" id="EQD81233.1"/>
    </source>
</evidence>
<reference evidence="7" key="2">
    <citation type="journal article" date="2014" name="ISME J.">
        <title>Microbial stratification in low pH oxic and suboxic macroscopic growths along an acid mine drainage.</title>
        <authorList>
            <person name="Mendez-Garcia C."/>
            <person name="Mesa V."/>
            <person name="Sprenger R.R."/>
            <person name="Richter M."/>
            <person name="Diez M.S."/>
            <person name="Solano J."/>
            <person name="Bargiela R."/>
            <person name="Golyshina O.V."/>
            <person name="Manteca A."/>
            <person name="Ramos J.L."/>
            <person name="Gallego J.R."/>
            <person name="Llorente I."/>
            <person name="Martins Dos Santos V.A."/>
            <person name="Jensen O.N."/>
            <person name="Pelaez A.I."/>
            <person name="Sanchez J."/>
            <person name="Ferrer M."/>
        </authorList>
    </citation>
    <scope>NUCLEOTIDE SEQUENCE</scope>
</reference>
<dbReference type="Pfam" id="PF02779">
    <property type="entry name" value="Transket_pyr"/>
    <property type="match status" value="1"/>
</dbReference>
<gene>
    <name evidence="7" type="ORF">B1A_00045</name>
</gene>
<organism evidence="7">
    <name type="scientific">mine drainage metagenome</name>
    <dbReference type="NCBI Taxonomy" id="410659"/>
    <lineage>
        <taxon>unclassified sequences</taxon>
        <taxon>metagenomes</taxon>
        <taxon>ecological metagenomes</taxon>
    </lineage>
</organism>
<dbReference type="SUPFAM" id="SSF52518">
    <property type="entry name" value="Thiamin diphosphate-binding fold (THDP-binding)"/>
    <property type="match status" value="1"/>
</dbReference>
<dbReference type="GO" id="GO:0008661">
    <property type="term" value="F:1-deoxy-D-xylulose-5-phosphate synthase activity"/>
    <property type="evidence" value="ECO:0007669"/>
    <property type="project" value="InterPro"/>
</dbReference>
<evidence type="ECO:0000256" key="5">
    <source>
        <dbReference type="ARBA" id="ARBA00023052"/>
    </source>
</evidence>
<evidence type="ECO:0000259" key="6">
    <source>
        <dbReference type="Pfam" id="PF02779"/>
    </source>
</evidence>
<evidence type="ECO:0000256" key="4">
    <source>
        <dbReference type="ARBA" id="ARBA00022842"/>
    </source>
</evidence>
<protein>
    <submittedName>
        <fullName evidence="7">1-deoxy-D-xylulose-5-phosphate synthase</fullName>
    </submittedName>
</protein>
<dbReference type="PANTHER" id="PTHR43322">
    <property type="entry name" value="1-D-DEOXYXYLULOSE 5-PHOSPHATE SYNTHASE-RELATED"/>
    <property type="match status" value="1"/>
</dbReference>
<accession>T1CH44</accession>
<evidence type="ECO:0000256" key="2">
    <source>
        <dbReference type="ARBA" id="ARBA00011738"/>
    </source>
</evidence>
<dbReference type="GO" id="GO:0016114">
    <property type="term" value="P:terpenoid biosynthetic process"/>
    <property type="evidence" value="ECO:0007669"/>
    <property type="project" value="InterPro"/>
</dbReference>
<dbReference type="InterPro" id="IPR005475">
    <property type="entry name" value="Transketolase-like_Pyr-bd"/>
</dbReference>
<comment type="caution">
    <text evidence="7">The sequence shown here is derived from an EMBL/GenBank/DDBJ whole genome shotgun (WGS) entry which is preliminary data.</text>
</comment>
<proteinExistence type="predicted"/>
<dbReference type="EMBL" id="AUZX01000030">
    <property type="protein sequence ID" value="EQD81233.1"/>
    <property type="molecule type" value="Genomic_DNA"/>
</dbReference>
<comment type="subunit">
    <text evidence="2">Homodimer.</text>
</comment>
<reference evidence="7" key="1">
    <citation type="submission" date="2013-08" db="EMBL/GenBank/DDBJ databases">
        <authorList>
            <person name="Mendez C."/>
            <person name="Richter M."/>
            <person name="Ferrer M."/>
            <person name="Sanchez J."/>
        </authorList>
    </citation>
    <scope>NUCLEOTIDE SEQUENCE</scope>
</reference>
<keyword evidence="4" id="KW-0460">Magnesium</keyword>
<dbReference type="InterPro" id="IPR005477">
    <property type="entry name" value="Dxylulose-5-P_synthase"/>
</dbReference>
<feature type="domain" description="Transketolase-like pyrimidine-binding" evidence="6">
    <location>
        <begin position="111"/>
        <end position="176"/>
    </location>
</feature>
<keyword evidence="3" id="KW-0808">Transferase</keyword>
<evidence type="ECO:0000256" key="1">
    <source>
        <dbReference type="ARBA" id="ARBA00001946"/>
    </source>
</evidence>
<dbReference type="PANTHER" id="PTHR43322:SF5">
    <property type="entry name" value="1-DEOXY-D-XYLULOSE-5-PHOSPHATE SYNTHASE, CHLOROPLASTIC"/>
    <property type="match status" value="1"/>
</dbReference>
<dbReference type="AlphaFoldDB" id="T1CH44"/>
<comment type="cofactor">
    <cofactor evidence="1">
        <name>Mg(2+)</name>
        <dbReference type="ChEBI" id="CHEBI:18420"/>
    </cofactor>
</comment>
<dbReference type="GO" id="GO:0019288">
    <property type="term" value="P:isopentenyl diphosphate biosynthetic process, methylerythritol 4-phosphate pathway"/>
    <property type="evidence" value="ECO:0007669"/>
    <property type="project" value="TreeGrafter"/>
</dbReference>
<dbReference type="InterPro" id="IPR029061">
    <property type="entry name" value="THDP-binding"/>
</dbReference>
<dbReference type="GO" id="GO:0005829">
    <property type="term" value="C:cytosol"/>
    <property type="evidence" value="ECO:0007669"/>
    <property type="project" value="TreeGrafter"/>
</dbReference>
<dbReference type="Gene3D" id="3.40.50.970">
    <property type="match status" value="2"/>
</dbReference>
<keyword evidence="5" id="KW-0786">Thiamine pyrophosphate</keyword>
<dbReference type="Pfam" id="PF13292">
    <property type="entry name" value="DXP_synthase_N"/>
    <property type="match status" value="1"/>
</dbReference>
<sequence length="184" mass="19853">MQELLDRIPYGQQICDIGAHVKQGIKNAIAPGHIFEDLGLKYFGPVDGHDLPGLMEKLNELKSLNAPAVLHIKTIKGKGYEWACEDPTTFHSPKPFRVEGCRVVMNQGSGRSWTAAFADAMTNLCRKHANVVGITAAMPDGTGMIKLKPLFPDRYFDTGICESHATAMAAGMTKAGVAAHCCGI</sequence>
<name>T1CH44_9ZZZZ</name>
<evidence type="ECO:0000256" key="3">
    <source>
        <dbReference type="ARBA" id="ARBA00022679"/>
    </source>
</evidence>